<dbReference type="GO" id="GO:0022857">
    <property type="term" value="F:transmembrane transporter activity"/>
    <property type="evidence" value="ECO:0007669"/>
    <property type="project" value="InterPro"/>
</dbReference>
<feature type="transmembrane region" description="Helical" evidence="7">
    <location>
        <begin position="295"/>
        <end position="315"/>
    </location>
</feature>
<dbReference type="Pfam" id="PF07690">
    <property type="entry name" value="MFS_1"/>
    <property type="match status" value="1"/>
</dbReference>
<dbReference type="InterPro" id="IPR011701">
    <property type="entry name" value="MFS"/>
</dbReference>
<evidence type="ECO:0000259" key="8">
    <source>
        <dbReference type="PROSITE" id="PS50850"/>
    </source>
</evidence>
<reference evidence="9" key="2">
    <citation type="journal article" date="2021" name="PeerJ">
        <title>Extensive microbial diversity within the chicken gut microbiome revealed by metagenomics and culture.</title>
        <authorList>
            <person name="Gilroy R."/>
            <person name="Ravi A."/>
            <person name="Getino M."/>
            <person name="Pursley I."/>
            <person name="Horton D.L."/>
            <person name="Alikhan N.F."/>
            <person name="Baker D."/>
            <person name="Gharbi K."/>
            <person name="Hall N."/>
            <person name="Watson M."/>
            <person name="Adriaenssens E.M."/>
            <person name="Foster-Nyarko E."/>
            <person name="Jarju S."/>
            <person name="Secka A."/>
            <person name="Antonio M."/>
            <person name="Oren A."/>
            <person name="Chaudhuri R.R."/>
            <person name="La Ragione R."/>
            <person name="Hildebrand F."/>
            <person name="Pallen M.J."/>
        </authorList>
    </citation>
    <scope>NUCLEOTIDE SEQUENCE</scope>
    <source>
        <strain evidence="9">ChiGjej1B1-19959</strain>
    </source>
</reference>
<feature type="transmembrane region" description="Helical" evidence="7">
    <location>
        <begin position="70"/>
        <end position="88"/>
    </location>
</feature>
<dbReference type="Gene3D" id="1.20.1250.20">
    <property type="entry name" value="MFS general substrate transporter like domains"/>
    <property type="match status" value="1"/>
</dbReference>
<evidence type="ECO:0000256" key="4">
    <source>
        <dbReference type="ARBA" id="ARBA00022692"/>
    </source>
</evidence>
<dbReference type="AlphaFoldDB" id="A0A9D1IFI9"/>
<dbReference type="InterPro" id="IPR051788">
    <property type="entry name" value="MFS_Transporter"/>
</dbReference>
<keyword evidence="4 7" id="KW-0812">Transmembrane</keyword>
<dbReference type="SUPFAM" id="SSF103473">
    <property type="entry name" value="MFS general substrate transporter"/>
    <property type="match status" value="1"/>
</dbReference>
<evidence type="ECO:0000256" key="3">
    <source>
        <dbReference type="ARBA" id="ARBA00022448"/>
    </source>
</evidence>
<evidence type="ECO:0000256" key="2">
    <source>
        <dbReference type="ARBA" id="ARBA00008335"/>
    </source>
</evidence>
<proteinExistence type="inferred from homology"/>
<feature type="transmembrane region" description="Helical" evidence="7">
    <location>
        <begin position="125"/>
        <end position="147"/>
    </location>
</feature>
<comment type="similarity">
    <text evidence="2">Belongs to the major facilitator superfamily.</text>
</comment>
<dbReference type="InterPro" id="IPR036259">
    <property type="entry name" value="MFS_trans_sf"/>
</dbReference>
<feature type="transmembrane region" description="Helical" evidence="7">
    <location>
        <begin position="40"/>
        <end position="58"/>
    </location>
</feature>
<keyword evidence="5 7" id="KW-1133">Transmembrane helix</keyword>
<evidence type="ECO:0000256" key="1">
    <source>
        <dbReference type="ARBA" id="ARBA00004651"/>
    </source>
</evidence>
<feature type="transmembrane region" description="Helical" evidence="7">
    <location>
        <begin position="94"/>
        <end position="113"/>
    </location>
</feature>
<gene>
    <name evidence="9" type="ORF">IAC53_07310</name>
</gene>
<reference evidence="9" key="1">
    <citation type="submission" date="2020-10" db="EMBL/GenBank/DDBJ databases">
        <authorList>
            <person name="Gilroy R."/>
        </authorList>
    </citation>
    <scope>NUCLEOTIDE SEQUENCE</scope>
    <source>
        <strain evidence="9">ChiGjej1B1-19959</strain>
    </source>
</reference>
<evidence type="ECO:0000256" key="7">
    <source>
        <dbReference type="SAM" id="Phobius"/>
    </source>
</evidence>
<evidence type="ECO:0000313" key="9">
    <source>
        <dbReference type="EMBL" id="HIU36392.1"/>
    </source>
</evidence>
<keyword evidence="6 7" id="KW-0472">Membrane</keyword>
<feature type="transmembrane region" description="Helical" evidence="7">
    <location>
        <begin position="209"/>
        <end position="230"/>
    </location>
</feature>
<organism evidence="9 10">
    <name type="scientific">Candidatus Fimenecus excrementigallinarum</name>
    <dbReference type="NCBI Taxonomy" id="2840816"/>
    <lineage>
        <taxon>Bacteria</taxon>
        <taxon>Bacillati</taxon>
        <taxon>Bacillota</taxon>
        <taxon>Clostridia</taxon>
        <taxon>Candidatus Fimenecus</taxon>
    </lineage>
</organism>
<dbReference type="PROSITE" id="PS50850">
    <property type="entry name" value="MFS"/>
    <property type="match status" value="1"/>
</dbReference>
<dbReference type="Proteomes" id="UP000824071">
    <property type="component" value="Unassembled WGS sequence"/>
</dbReference>
<name>A0A9D1IFI9_9FIRM</name>
<evidence type="ECO:0000256" key="5">
    <source>
        <dbReference type="ARBA" id="ARBA00022989"/>
    </source>
</evidence>
<comment type="caution">
    <text evidence="9">The sequence shown here is derived from an EMBL/GenBank/DDBJ whole genome shotgun (WGS) entry which is preliminary data.</text>
</comment>
<dbReference type="PANTHER" id="PTHR23514:SF3">
    <property type="entry name" value="BYPASS OF STOP CODON PROTEIN 6"/>
    <property type="match status" value="1"/>
</dbReference>
<dbReference type="PANTHER" id="PTHR23514">
    <property type="entry name" value="BYPASS OF STOP CODON PROTEIN 6"/>
    <property type="match status" value="1"/>
</dbReference>
<feature type="transmembrane region" description="Helical" evidence="7">
    <location>
        <begin position="327"/>
        <end position="350"/>
    </location>
</feature>
<keyword evidence="3" id="KW-0813">Transport</keyword>
<protein>
    <submittedName>
        <fullName evidence="9">MFS transporter</fullName>
    </submittedName>
</protein>
<evidence type="ECO:0000313" key="10">
    <source>
        <dbReference type="Proteomes" id="UP000824071"/>
    </source>
</evidence>
<feature type="transmembrane region" description="Helical" evidence="7">
    <location>
        <begin position="242"/>
        <end position="260"/>
    </location>
</feature>
<comment type="subcellular location">
    <subcellularLocation>
        <location evidence="1">Cell membrane</location>
        <topology evidence="1">Multi-pass membrane protein</topology>
    </subcellularLocation>
</comment>
<accession>A0A9D1IFI9</accession>
<evidence type="ECO:0000256" key="6">
    <source>
        <dbReference type="ARBA" id="ARBA00023136"/>
    </source>
</evidence>
<dbReference type="GO" id="GO:0005886">
    <property type="term" value="C:plasma membrane"/>
    <property type="evidence" value="ECO:0007669"/>
    <property type="project" value="UniProtKB-SubCell"/>
</dbReference>
<feature type="transmembrane region" description="Helical" evidence="7">
    <location>
        <begin position="159"/>
        <end position="178"/>
    </location>
</feature>
<dbReference type="EMBL" id="DVMW01000041">
    <property type="protein sequence ID" value="HIU36392.1"/>
    <property type="molecule type" value="Genomic_DNA"/>
</dbReference>
<dbReference type="InterPro" id="IPR020846">
    <property type="entry name" value="MFS_dom"/>
</dbReference>
<feature type="transmembrane region" description="Helical" evidence="7">
    <location>
        <begin position="356"/>
        <end position="377"/>
    </location>
</feature>
<feature type="domain" description="Major facilitator superfamily (MFS) profile" evidence="8">
    <location>
        <begin position="5"/>
        <end position="385"/>
    </location>
</feature>
<sequence>MASLLIAVIYLAFVSLGLPDSLLGSGWPTMQLDFGVPSSYAGYISMTICCMTILSSLVSPRLMRKMHTKWIVIVSTLLTVFGLIGFSFCDRYATLFLFAVPYGLGAGSIDAALNNYVANHYSSSVMNFLHCFYGLGAVISPNIMALALQYARWNDGYRWTAYLQAGILVVCILSLPLWKAEKDAQQTDARKKTAGISETLRRPGMLPTLIAFFAYCAGEATCFLWTSSYFAGTRPWMDEKLVASFGSLIFAGLMLGRLISGFISNRLGDRQLIRIGILLEFLGIALIALPLDGYLAAAAGFLLAGTGMGPVYPAIQHMAPANFGKRYSAAAIGLQMAFAYIGSMCMPTAFGKLQQAVGIWVLPLYLAVFAVLNLVLLEVAYKRIAKAGPGKNA</sequence>
<feature type="transmembrane region" description="Helical" evidence="7">
    <location>
        <begin position="272"/>
        <end position="289"/>
    </location>
</feature>